<dbReference type="NCBIfam" id="TIGR02999">
    <property type="entry name" value="Sig-70_X6"/>
    <property type="match status" value="1"/>
</dbReference>
<keyword evidence="3" id="KW-0731">Sigma factor</keyword>
<dbReference type="Gene3D" id="1.10.10.10">
    <property type="entry name" value="Winged helix-like DNA-binding domain superfamily/Winged helix DNA-binding domain"/>
    <property type="match status" value="1"/>
</dbReference>
<dbReference type="InterPro" id="IPR013324">
    <property type="entry name" value="RNA_pol_sigma_r3/r4-like"/>
</dbReference>
<dbReference type="SUPFAM" id="SSF88659">
    <property type="entry name" value="Sigma3 and sigma4 domains of RNA polymerase sigma factors"/>
    <property type="match status" value="1"/>
</dbReference>
<sequence length="185" mass="20683">MSQADDITVLLVRAREGDGDALEKLLPQVYDELRTLAHRYLMRENAGHTLSTTALVHEAYLRLSAGASNDWRDRAHFFGYAATIMRNILVDYARRRGAAKRGGDKIPVDWDNCEASVEAVAADMLALDEALTRLEQADPALARVVELRFFAGLSLEETAEVIGRSTRSVDRDWNKARAFLHHAMS</sequence>
<dbReference type="InterPro" id="IPR014284">
    <property type="entry name" value="RNA_pol_sigma-70_dom"/>
</dbReference>
<comment type="caution">
    <text evidence="6">The sequence shown here is derived from an EMBL/GenBank/DDBJ whole genome shotgun (WGS) entry which is preliminary data.</text>
</comment>
<dbReference type="InterPro" id="IPR053812">
    <property type="entry name" value="HTH_Sigma70_ECF-like"/>
</dbReference>
<dbReference type="GO" id="GO:0006352">
    <property type="term" value="P:DNA-templated transcription initiation"/>
    <property type="evidence" value="ECO:0007669"/>
    <property type="project" value="InterPro"/>
</dbReference>
<dbReference type="SUPFAM" id="SSF88946">
    <property type="entry name" value="Sigma2 domain of RNA polymerase sigma factors"/>
    <property type="match status" value="1"/>
</dbReference>
<dbReference type="Gene3D" id="1.10.1740.10">
    <property type="match status" value="1"/>
</dbReference>
<dbReference type="OrthoDB" id="128473at2"/>
<dbReference type="Proteomes" id="UP000294599">
    <property type="component" value="Unassembled WGS sequence"/>
</dbReference>
<dbReference type="InterPro" id="IPR013325">
    <property type="entry name" value="RNA_pol_sigma_r2"/>
</dbReference>
<dbReference type="InterPro" id="IPR036388">
    <property type="entry name" value="WH-like_DNA-bd_sf"/>
</dbReference>
<feature type="domain" description="RNA polymerase sigma-70 ECF-like HTH" evidence="5">
    <location>
        <begin position="5"/>
        <end position="184"/>
    </location>
</feature>
<dbReference type="NCBIfam" id="TIGR02937">
    <property type="entry name" value="sigma70-ECF"/>
    <property type="match status" value="1"/>
</dbReference>
<evidence type="ECO:0000256" key="4">
    <source>
        <dbReference type="ARBA" id="ARBA00023163"/>
    </source>
</evidence>
<dbReference type="AlphaFoldDB" id="A0A4R3LFE1"/>
<dbReference type="RefSeq" id="WP_123522381.1">
    <property type="nucleotide sequence ID" value="NZ_JBHLWF010000019.1"/>
</dbReference>
<dbReference type="EMBL" id="SMAF01000016">
    <property type="protein sequence ID" value="TCS96186.1"/>
    <property type="molecule type" value="Genomic_DNA"/>
</dbReference>
<evidence type="ECO:0000259" key="5">
    <source>
        <dbReference type="Pfam" id="PF07638"/>
    </source>
</evidence>
<evidence type="ECO:0000313" key="7">
    <source>
        <dbReference type="Proteomes" id="UP000294599"/>
    </source>
</evidence>
<dbReference type="InterPro" id="IPR011517">
    <property type="entry name" value="RNA_pol_sigma70_ECF-like"/>
</dbReference>
<evidence type="ECO:0000256" key="2">
    <source>
        <dbReference type="ARBA" id="ARBA00023015"/>
    </source>
</evidence>
<dbReference type="PANTHER" id="PTHR43133:SF39">
    <property type="entry name" value="SIMILAR TO RNA POLYMERASE SIGMA-E FACTOR"/>
    <property type="match status" value="1"/>
</dbReference>
<keyword evidence="4" id="KW-0804">Transcription</keyword>
<evidence type="ECO:0000256" key="3">
    <source>
        <dbReference type="ARBA" id="ARBA00023082"/>
    </source>
</evidence>
<gene>
    <name evidence="6" type="ORF">EDC25_11640</name>
</gene>
<evidence type="ECO:0000313" key="6">
    <source>
        <dbReference type="EMBL" id="TCS96186.1"/>
    </source>
</evidence>
<accession>A0A4R3LFE1</accession>
<dbReference type="InterPro" id="IPR039425">
    <property type="entry name" value="RNA_pol_sigma-70-like"/>
</dbReference>
<keyword evidence="7" id="KW-1185">Reference proteome</keyword>
<evidence type="ECO:0000256" key="1">
    <source>
        <dbReference type="ARBA" id="ARBA00010641"/>
    </source>
</evidence>
<dbReference type="Pfam" id="PF07638">
    <property type="entry name" value="Sigma70_ECF"/>
    <property type="match status" value="1"/>
</dbReference>
<reference evidence="6 7" key="1">
    <citation type="submission" date="2019-03" db="EMBL/GenBank/DDBJ databases">
        <title>Genomic Encyclopedia of Type Strains, Phase IV (KMG-IV): sequencing the most valuable type-strain genomes for metagenomic binning, comparative biology and taxonomic classification.</title>
        <authorList>
            <person name="Goeker M."/>
        </authorList>
    </citation>
    <scope>NUCLEOTIDE SEQUENCE [LARGE SCALE GENOMIC DNA]</scope>
    <source>
        <strain evidence="6 7">DSM 21944</strain>
    </source>
</reference>
<proteinExistence type="inferred from homology"/>
<keyword evidence="2" id="KW-0805">Transcription regulation</keyword>
<organism evidence="6 7">
    <name type="scientific">Pseudofulvimonas gallinarii</name>
    <dbReference type="NCBI Taxonomy" id="634155"/>
    <lineage>
        <taxon>Bacteria</taxon>
        <taxon>Pseudomonadati</taxon>
        <taxon>Pseudomonadota</taxon>
        <taxon>Gammaproteobacteria</taxon>
        <taxon>Lysobacterales</taxon>
        <taxon>Rhodanobacteraceae</taxon>
        <taxon>Pseudofulvimonas</taxon>
    </lineage>
</organism>
<comment type="similarity">
    <text evidence="1">Belongs to the sigma-70 factor family. ECF subfamily.</text>
</comment>
<protein>
    <submittedName>
        <fullName evidence="6">RNA polymerase ECF family sigma subunit</fullName>
    </submittedName>
</protein>
<dbReference type="PANTHER" id="PTHR43133">
    <property type="entry name" value="RNA POLYMERASE ECF-TYPE SIGMA FACTO"/>
    <property type="match status" value="1"/>
</dbReference>
<dbReference type="GO" id="GO:0016987">
    <property type="term" value="F:sigma factor activity"/>
    <property type="evidence" value="ECO:0007669"/>
    <property type="project" value="UniProtKB-KW"/>
</dbReference>
<name>A0A4R3LFE1_9GAMM</name>